<evidence type="ECO:0000313" key="2">
    <source>
        <dbReference type="EMBL" id="NML16788.1"/>
    </source>
</evidence>
<dbReference type="PANTHER" id="PTHR12083">
    <property type="entry name" value="BIFUNCTIONAL POLYNUCLEOTIDE PHOSPHATASE/KINASE"/>
    <property type="match status" value="1"/>
</dbReference>
<dbReference type="InterPro" id="IPR027417">
    <property type="entry name" value="P-loop_NTPase"/>
</dbReference>
<dbReference type="Proteomes" id="UP000574067">
    <property type="component" value="Unassembled WGS sequence"/>
</dbReference>
<accession>A0A848FBU9</accession>
<protein>
    <submittedName>
        <fullName evidence="2">ATP-binding protein</fullName>
    </submittedName>
</protein>
<comment type="caution">
    <text evidence="2">The sequence shown here is derived from an EMBL/GenBank/DDBJ whole genome shotgun (WGS) entry which is preliminary data.</text>
</comment>
<evidence type="ECO:0000313" key="3">
    <source>
        <dbReference type="Proteomes" id="UP000574067"/>
    </source>
</evidence>
<organism evidence="2 3">
    <name type="scientific">Azohydromonas caseinilytica</name>
    <dbReference type="NCBI Taxonomy" id="2728836"/>
    <lineage>
        <taxon>Bacteria</taxon>
        <taxon>Pseudomonadati</taxon>
        <taxon>Pseudomonadota</taxon>
        <taxon>Betaproteobacteria</taxon>
        <taxon>Burkholderiales</taxon>
        <taxon>Sphaerotilaceae</taxon>
        <taxon>Azohydromonas</taxon>
    </lineage>
</organism>
<sequence length="121" mass="14069">MEAVLFIGIQGSGKSTFYRERFFDTHVRISLDLLRTHHRERRLLALCLETRQRFVVDKTNPTAAERARYIQPSRAAGFQVIGFFFEPDPAGAFERNRRRPHPVPPAGLFGTLKRLERPHPR</sequence>
<dbReference type="AlphaFoldDB" id="A0A848FBU9"/>
<reference evidence="2 3" key="1">
    <citation type="submission" date="2020-04" db="EMBL/GenBank/DDBJ databases">
        <title>Azohydromonas sp. isolated from soil.</title>
        <authorList>
            <person name="Dahal R.H."/>
        </authorList>
    </citation>
    <scope>NUCLEOTIDE SEQUENCE [LARGE SCALE GENOMIC DNA]</scope>
    <source>
        <strain evidence="2 3">G-1-1-14</strain>
    </source>
</reference>
<name>A0A848FBU9_9BURK</name>
<keyword evidence="3" id="KW-1185">Reference proteome</keyword>
<feature type="region of interest" description="Disordered" evidence="1">
    <location>
        <begin position="93"/>
        <end position="121"/>
    </location>
</feature>
<dbReference type="SUPFAM" id="SSF52540">
    <property type="entry name" value="P-loop containing nucleoside triphosphate hydrolases"/>
    <property type="match status" value="1"/>
</dbReference>
<dbReference type="GO" id="GO:0005524">
    <property type="term" value="F:ATP binding"/>
    <property type="evidence" value="ECO:0007669"/>
    <property type="project" value="UniProtKB-KW"/>
</dbReference>
<proteinExistence type="predicted"/>
<dbReference type="EMBL" id="JABBFW010000012">
    <property type="protein sequence ID" value="NML16788.1"/>
    <property type="molecule type" value="Genomic_DNA"/>
</dbReference>
<dbReference type="RefSeq" id="WP_169161682.1">
    <property type="nucleotide sequence ID" value="NZ_JABBFW010000012.1"/>
</dbReference>
<keyword evidence="2" id="KW-0067">ATP-binding</keyword>
<dbReference type="GO" id="GO:0046403">
    <property type="term" value="F:polynucleotide 3'-phosphatase activity"/>
    <property type="evidence" value="ECO:0007669"/>
    <property type="project" value="TreeGrafter"/>
</dbReference>
<dbReference type="GO" id="GO:0003690">
    <property type="term" value="F:double-stranded DNA binding"/>
    <property type="evidence" value="ECO:0007669"/>
    <property type="project" value="TreeGrafter"/>
</dbReference>
<dbReference type="Pfam" id="PF13671">
    <property type="entry name" value="AAA_33"/>
    <property type="match status" value="1"/>
</dbReference>
<evidence type="ECO:0000256" key="1">
    <source>
        <dbReference type="SAM" id="MobiDB-lite"/>
    </source>
</evidence>
<dbReference type="GO" id="GO:0006281">
    <property type="term" value="P:DNA repair"/>
    <property type="evidence" value="ECO:0007669"/>
    <property type="project" value="TreeGrafter"/>
</dbReference>
<gene>
    <name evidence="2" type="ORF">HHL10_17540</name>
</gene>
<dbReference type="GO" id="GO:0046404">
    <property type="term" value="F:ATP-dependent polydeoxyribonucleotide 5'-hydroxyl-kinase activity"/>
    <property type="evidence" value="ECO:0007669"/>
    <property type="project" value="TreeGrafter"/>
</dbReference>
<dbReference type="PANTHER" id="PTHR12083:SF9">
    <property type="entry name" value="BIFUNCTIONAL POLYNUCLEOTIDE PHOSPHATASE_KINASE"/>
    <property type="match status" value="1"/>
</dbReference>
<dbReference type="Gene3D" id="3.40.50.300">
    <property type="entry name" value="P-loop containing nucleotide triphosphate hydrolases"/>
    <property type="match status" value="1"/>
</dbReference>
<keyword evidence="2" id="KW-0547">Nucleotide-binding</keyword>